<dbReference type="Gene3D" id="2.130.10.10">
    <property type="entry name" value="YVTN repeat-like/Quinoprotein amine dehydrogenase"/>
    <property type="match status" value="1"/>
</dbReference>
<evidence type="ECO:0000313" key="1">
    <source>
        <dbReference type="EMBL" id="VAW26425.1"/>
    </source>
</evidence>
<dbReference type="AlphaFoldDB" id="A0A3B0U685"/>
<accession>A0A3B0U685</accession>
<organism evidence="1">
    <name type="scientific">hydrothermal vent metagenome</name>
    <dbReference type="NCBI Taxonomy" id="652676"/>
    <lineage>
        <taxon>unclassified sequences</taxon>
        <taxon>metagenomes</taxon>
        <taxon>ecological metagenomes</taxon>
    </lineage>
</organism>
<dbReference type="InterPro" id="IPR015943">
    <property type="entry name" value="WD40/YVTN_repeat-like_dom_sf"/>
</dbReference>
<gene>
    <name evidence="1" type="ORF">MNBD_BACTEROID04-1779</name>
</gene>
<protein>
    <submittedName>
        <fullName evidence="1">Uncharacterized protein</fullName>
    </submittedName>
</protein>
<proteinExistence type="predicted"/>
<dbReference type="InterPro" id="IPR011110">
    <property type="entry name" value="Reg_prop"/>
</dbReference>
<name>A0A3B0U685_9ZZZZ</name>
<reference evidence="1" key="1">
    <citation type="submission" date="2018-06" db="EMBL/GenBank/DDBJ databases">
        <authorList>
            <person name="Zhirakovskaya E."/>
        </authorList>
    </citation>
    <scope>NUCLEOTIDE SEQUENCE</scope>
</reference>
<dbReference type="EMBL" id="UOER01000593">
    <property type="protein sequence ID" value="VAW26425.1"/>
    <property type="molecule type" value="Genomic_DNA"/>
</dbReference>
<dbReference type="SUPFAM" id="SSF63829">
    <property type="entry name" value="Calcium-dependent phosphotriesterase"/>
    <property type="match status" value="1"/>
</dbReference>
<sequence length="358" mass="41268">MKSSKLHILTIISILIWGFSFAQQYTNYTVKDGLPSNQVYKITQDTKGFIWILTDKGIVKYNGNEFKTFTTRQGLATNDIWGANATPDGKVWYLSKSSKLGYIKNDSVYAFSSIEKNEIFNPLFTGQVNNEIILTSPLKTHILKNNKWKVVLENKYGEFAPLTYVKNKNVAFFETNLDSITIFNNNKTILTGFNIAEMLKSSHKRGQLTDSLFYWVNKSNYYILNFNTLKLHKRNFKNEINIESSKHTRINLINSQLQITGTGFVGILNKNYHITNTVYIPEKLNSHFALIDTSKNVWIATFANGIYKLPHVKRNIKYSLVNEKTGQFNNVNTKLIVTVFNKGYYKYNTLNNSFIPYI</sequence>
<dbReference type="Pfam" id="PF07494">
    <property type="entry name" value="Reg_prop"/>
    <property type="match status" value="1"/>
</dbReference>
<feature type="non-terminal residue" evidence="1">
    <location>
        <position position="358"/>
    </location>
</feature>